<name>A0A9P3UL95_LYOSH</name>
<evidence type="ECO:0000313" key="4">
    <source>
        <dbReference type="EMBL" id="GLB35380.1"/>
    </source>
</evidence>
<sequence length="279" mass="31317">MNGTSSTPSSTSSSFYTEFSPVHRKKRKSRAPKEREPLLAIVQRLREELGHDDWLSECQQILVESLAKASLATISEVICLGLGSPAASATARVQLAFLLAICENLNIDRAKVFLYDPVFTAEDMTLFAELQVQLLTENKDAAYVIDHPTLCFMPHCDLALYENIIRANWSKTRLPNLVLVANRLADYVESNPRHQLETKAPFLLNLAPTLQCHPFPASRPWPTAFNNTALQHAGGEDVYEIMISTDEFNARGALRWRVKNDEMTDKHGGTAWMEMQIEG</sequence>
<evidence type="ECO:0000313" key="5">
    <source>
        <dbReference type="Proteomes" id="UP001063166"/>
    </source>
</evidence>
<feature type="domain" description="SRR1-like" evidence="3">
    <location>
        <begin position="66"/>
        <end position="231"/>
    </location>
</feature>
<comment type="similarity">
    <text evidence="1">Belongs to the SRR1 family.</text>
</comment>
<dbReference type="InterPro" id="IPR012942">
    <property type="entry name" value="SRR1-like"/>
</dbReference>
<organism evidence="4 5">
    <name type="scientific">Lyophyllum shimeji</name>
    <name type="common">Hon-shimeji</name>
    <name type="synonym">Tricholoma shimeji</name>
    <dbReference type="NCBI Taxonomy" id="47721"/>
    <lineage>
        <taxon>Eukaryota</taxon>
        <taxon>Fungi</taxon>
        <taxon>Dikarya</taxon>
        <taxon>Basidiomycota</taxon>
        <taxon>Agaricomycotina</taxon>
        <taxon>Agaricomycetes</taxon>
        <taxon>Agaricomycetidae</taxon>
        <taxon>Agaricales</taxon>
        <taxon>Tricholomatineae</taxon>
        <taxon>Lyophyllaceae</taxon>
        <taxon>Lyophyllum</taxon>
    </lineage>
</organism>
<dbReference type="InterPro" id="IPR040044">
    <property type="entry name" value="SRR1L"/>
</dbReference>
<dbReference type="AlphaFoldDB" id="A0A9P3UL95"/>
<evidence type="ECO:0000256" key="1">
    <source>
        <dbReference type="ARBA" id="ARBA00009856"/>
    </source>
</evidence>
<dbReference type="PANTHER" id="PTHR28626">
    <property type="entry name" value="SRR1-LIKE PROTEIN"/>
    <property type="match status" value="1"/>
</dbReference>
<accession>A0A9P3UL95</accession>
<proteinExistence type="inferred from homology"/>
<keyword evidence="5" id="KW-1185">Reference proteome</keyword>
<feature type="region of interest" description="Disordered" evidence="2">
    <location>
        <begin position="1"/>
        <end position="31"/>
    </location>
</feature>
<protein>
    <submittedName>
        <fullName evidence="4">SRR1</fullName>
    </submittedName>
</protein>
<comment type="caution">
    <text evidence="4">The sequence shown here is derived from an EMBL/GenBank/DDBJ whole genome shotgun (WGS) entry which is preliminary data.</text>
</comment>
<dbReference type="GO" id="GO:0005634">
    <property type="term" value="C:nucleus"/>
    <property type="evidence" value="ECO:0007669"/>
    <property type="project" value="TreeGrafter"/>
</dbReference>
<evidence type="ECO:0000256" key="2">
    <source>
        <dbReference type="SAM" id="MobiDB-lite"/>
    </source>
</evidence>
<dbReference type="GO" id="GO:0005737">
    <property type="term" value="C:cytoplasm"/>
    <property type="evidence" value="ECO:0007669"/>
    <property type="project" value="TreeGrafter"/>
</dbReference>
<dbReference type="PANTHER" id="PTHR28626:SF3">
    <property type="entry name" value="SRR1-LIKE PROTEIN"/>
    <property type="match status" value="1"/>
</dbReference>
<evidence type="ECO:0000259" key="3">
    <source>
        <dbReference type="Pfam" id="PF07985"/>
    </source>
</evidence>
<dbReference type="Proteomes" id="UP001063166">
    <property type="component" value="Unassembled WGS sequence"/>
</dbReference>
<gene>
    <name evidence="4" type="ORF">LshimejAT787_0209450</name>
</gene>
<feature type="compositionally biased region" description="Low complexity" evidence="2">
    <location>
        <begin position="1"/>
        <end position="20"/>
    </location>
</feature>
<dbReference type="EMBL" id="BRPK01000002">
    <property type="protein sequence ID" value="GLB35380.1"/>
    <property type="molecule type" value="Genomic_DNA"/>
</dbReference>
<dbReference type="Pfam" id="PF07985">
    <property type="entry name" value="SRR1"/>
    <property type="match status" value="1"/>
</dbReference>
<reference evidence="4" key="1">
    <citation type="submission" date="2022-07" db="EMBL/GenBank/DDBJ databases">
        <title>The genome of Lyophyllum shimeji provides insight into the initial evolution of ectomycorrhizal fungal genome.</title>
        <authorList>
            <person name="Kobayashi Y."/>
            <person name="Shibata T."/>
            <person name="Hirakawa H."/>
            <person name="Shigenobu S."/>
            <person name="Nishiyama T."/>
            <person name="Yamada A."/>
            <person name="Hasebe M."/>
            <person name="Kawaguchi M."/>
        </authorList>
    </citation>
    <scope>NUCLEOTIDE SEQUENCE</scope>
    <source>
        <strain evidence="4">AT787</strain>
    </source>
</reference>
<dbReference type="OrthoDB" id="551431at2759"/>